<keyword evidence="4" id="KW-1185">Reference proteome</keyword>
<dbReference type="Gene3D" id="2.20.200.10">
    <property type="entry name" value="Outer membrane efflux proteins (OEP)"/>
    <property type="match status" value="1"/>
</dbReference>
<name>A0ABV7GXU2_9RHOB</name>
<dbReference type="InterPro" id="IPR010131">
    <property type="entry name" value="MdtP/NodT-like"/>
</dbReference>
<comment type="similarity">
    <text evidence="1 2">Belongs to the outer membrane factor (OMF) (TC 1.B.17) family.</text>
</comment>
<dbReference type="PANTHER" id="PTHR30203">
    <property type="entry name" value="OUTER MEMBRANE CATION EFFLUX PROTEIN"/>
    <property type="match status" value="1"/>
</dbReference>
<keyword evidence="2" id="KW-1134">Transmembrane beta strand</keyword>
<protein>
    <submittedName>
        <fullName evidence="3">Efflux transporter outer membrane subunit</fullName>
    </submittedName>
</protein>
<organism evidence="3 4">
    <name type="scientific">Psychromarinibacter halotolerans</name>
    <dbReference type="NCBI Taxonomy" id="1775175"/>
    <lineage>
        <taxon>Bacteria</taxon>
        <taxon>Pseudomonadati</taxon>
        <taxon>Pseudomonadota</taxon>
        <taxon>Alphaproteobacteria</taxon>
        <taxon>Rhodobacterales</taxon>
        <taxon>Paracoccaceae</taxon>
        <taxon>Psychromarinibacter</taxon>
    </lineage>
</organism>
<keyword evidence="2" id="KW-0449">Lipoprotein</keyword>
<gene>
    <name evidence="3" type="ORF">ACFOGP_20155</name>
</gene>
<keyword evidence="2" id="KW-0564">Palmitate</keyword>
<evidence type="ECO:0000313" key="3">
    <source>
        <dbReference type="EMBL" id="MFC3145045.1"/>
    </source>
</evidence>
<dbReference type="NCBIfam" id="TIGR01845">
    <property type="entry name" value="outer_NodT"/>
    <property type="match status" value="1"/>
</dbReference>
<dbReference type="EMBL" id="JBHRTB010000010">
    <property type="protein sequence ID" value="MFC3145045.1"/>
    <property type="molecule type" value="Genomic_DNA"/>
</dbReference>
<evidence type="ECO:0000256" key="2">
    <source>
        <dbReference type="RuleBase" id="RU362097"/>
    </source>
</evidence>
<comment type="subcellular location">
    <subcellularLocation>
        <location evidence="2">Cell membrane</location>
        <topology evidence="2">Lipid-anchor</topology>
    </subcellularLocation>
</comment>
<dbReference type="Gene3D" id="1.20.1600.10">
    <property type="entry name" value="Outer membrane efflux proteins (OEP)"/>
    <property type="match status" value="1"/>
</dbReference>
<dbReference type="Pfam" id="PF02321">
    <property type="entry name" value="OEP"/>
    <property type="match status" value="2"/>
</dbReference>
<proteinExistence type="inferred from homology"/>
<dbReference type="Proteomes" id="UP001595632">
    <property type="component" value="Unassembled WGS sequence"/>
</dbReference>
<dbReference type="SUPFAM" id="SSF56954">
    <property type="entry name" value="Outer membrane efflux proteins (OEP)"/>
    <property type="match status" value="1"/>
</dbReference>
<evidence type="ECO:0000313" key="4">
    <source>
        <dbReference type="Proteomes" id="UP001595632"/>
    </source>
</evidence>
<accession>A0ABV7GXU2</accession>
<comment type="caution">
    <text evidence="3">The sequence shown here is derived from an EMBL/GenBank/DDBJ whole genome shotgun (WGS) entry which is preliminary data.</text>
</comment>
<sequence>MPALLAACTVGPDFKSPGIPLANSFAEGAHAPIGDAAAQQWWLQFNDKMLNQLVAAAMRQNLDVRTALVRIDEAQAAARATGLAGLVSGGVTGQWTRQGGDNIPVSETRSAGFNPSIIIDLFGSQQRQREAALANLRATELSVGTARLAVLSALVSSYLDLRYFQQALALTRGTISSQAETLELVRGQFGAGASTQLDVAQAEAAYNQARANLPGLESGYYSALYSIATLLAVPVQTIQTQLQAGGRQPNVYAGAGAGIPADLLRNRPDVRSTEESYAAAVARVGVSEAALYPSLSLGGNVGISNGVNTWSFGPTVSIPLLNMPVLLANRDQAIAQAEQARLAWRASVLGAVEEVQSSQSAYIRARREVSALQGSVTSFSRVVDLSQQTYDAGATTLLDLLNGQRSLSSAQLSLAASVRDMAANWAALQVAAGRGWAIVPPATN</sequence>
<evidence type="ECO:0000256" key="1">
    <source>
        <dbReference type="ARBA" id="ARBA00007613"/>
    </source>
</evidence>
<keyword evidence="2" id="KW-0472">Membrane</keyword>
<dbReference type="PANTHER" id="PTHR30203:SF25">
    <property type="entry name" value="OUTER MEMBRANE PROTEIN-RELATED"/>
    <property type="match status" value="1"/>
</dbReference>
<reference evidence="4" key="1">
    <citation type="journal article" date="2019" name="Int. J. Syst. Evol. Microbiol.">
        <title>The Global Catalogue of Microorganisms (GCM) 10K type strain sequencing project: providing services to taxonomists for standard genome sequencing and annotation.</title>
        <authorList>
            <consortium name="The Broad Institute Genomics Platform"/>
            <consortium name="The Broad Institute Genome Sequencing Center for Infectious Disease"/>
            <person name="Wu L."/>
            <person name="Ma J."/>
        </authorList>
    </citation>
    <scope>NUCLEOTIDE SEQUENCE [LARGE SCALE GENOMIC DNA]</scope>
    <source>
        <strain evidence="4">KCTC 52366</strain>
    </source>
</reference>
<keyword evidence="2" id="KW-0812">Transmembrane</keyword>
<dbReference type="InterPro" id="IPR003423">
    <property type="entry name" value="OMP_efflux"/>
</dbReference>
<dbReference type="RefSeq" id="WP_275634246.1">
    <property type="nucleotide sequence ID" value="NZ_JARGYD010000008.1"/>
</dbReference>